<accession>A0A0A8ZM50</accession>
<proteinExistence type="predicted"/>
<dbReference type="EMBL" id="GBRH01259137">
    <property type="protein sequence ID" value="JAD38758.1"/>
    <property type="molecule type" value="Transcribed_RNA"/>
</dbReference>
<evidence type="ECO:0000313" key="1">
    <source>
        <dbReference type="EMBL" id="JAD38758.1"/>
    </source>
</evidence>
<protein>
    <submittedName>
        <fullName evidence="1">Uncharacterized protein</fullName>
    </submittedName>
</protein>
<reference evidence="1" key="1">
    <citation type="submission" date="2014-09" db="EMBL/GenBank/DDBJ databases">
        <authorList>
            <person name="Magalhaes I.L.F."/>
            <person name="Oliveira U."/>
            <person name="Santos F.R."/>
            <person name="Vidigal T.H.D.A."/>
            <person name="Brescovit A.D."/>
            <person name="Santos A.J."/>
        </authorList>
    </citation>
    <scope>NUCLEOTIDE SEQUENCE</scope>
    <source>
        <tissue evidence="1">Shoot tissue taken approximately 20 cm above the soil surface</tissue>
    </source>
</reference>
<name>A0A0A8ZM50_ARUDO</name>
<dbReference type="AlphaFoldDB" id="A0A0A8ZM50"/>
<reference evidence="1" key="2">
    <citation type="journal article" date="2015" name="Data Brief">
        <title>Shoot transcriptome of the giant reed, Arundo donax.</title>
        <authorList>
            <person name="Barrero R.A."/>
            <person name="Guerrero F.D."/>
            <person name="Moolhuijzen P."/>
            <person name="Goolsby J.A."/>
            <person name="Tidwell J."/>
            <person name="Bellgard S.E."/>
            <person name="Bellgard M.I."/>
        </authorList>
    </citation>
    <scope>NUCLEOTIDE SEQUENCE</scope>
    <source>
        <tissue evidence="1">Shoot tissue taken approximately 20 cm above the soil surface</tissue>
    </source>
</reference>
<organism evidence="1">
    <name type="scientific">Arundo donax</name>
    <name type="common">Giant reed</name>
    <name type="synonym">Donax arundinaceus</name>
    <dbReference type="NCBI Taxonomy" id="35708"/>
    <lineage>
        <taxon>Eukaryota</taxon>
        <taxon>Viridiplantae</taxon>
        <taxon>Streptophyta</taxon>
        <taxon>Embryophyta</taxon>
        <taxon>Tracheophyta</taxon>
        <taxon>Spermatophyta</taxon>
        <taxon>Magnoliopsida</taxon>
        <taxon>Liliopsida</taxon>
        <taxon>Poales</taxon>
        <taxon>Poaceae</taxon>
        <taxon>PACMAD clade</taxon>
        <taxon>Arundinoideae</taxon>
        <taxon>Arundineae</taxon>
        <taxon>Arundo</taxon>
    </lineage>
</organism>
<sequence length="54" mass="6170">MFNNLILEVYLKPGAYIDLVYSNIPGPGPVGLRIFLKKWKCNVLWPSCFEVEAL</sequence>